<dbReference type="InterPro" id="IPR029016">
    <property type="entry name" value="GAF-like_dom_sf"/>
</dbReference>
<feature type="region of interest" description="Disordered" evidence="5">
    <location>
        <begin position="25"/>
        <end position="52"/>
    </location>
</feature>
<proteinExistence type="predicted"/>
<gene>
    <name evidence="7" type="ORF">AM587_10006445</name>
</gene>
<feature type="region of interest" description="Disordered" evidence="5">
    <location>
        <begin position="798"/>
        <end position="820"/>
    </location>
</feature>
<dbReference type="SUPFAM" id="SSF55781">
    <property type="entry name" value="GAF domain-like"/>
    <property type="match status" value="1"/>
</dbReference>
<dbReference type="InterPro" id="IPR011011">
    <property type="entry name" value="Znf_FYVE_PHD"/>
</dbReference>
<dbReference type="Pfam" id="PF01363">
    <property type="entry name" value="FYVE"/>
    <property type="match status" value="1"/>
</dbReference>
<dbReference type="PANTHER" id="PTHR43102">
    <property type="entry name" value="SLR1143 PROTEIN"/>
    <property type="match status" value="1"/>
</dbReference>
<evidence type="ECO:0000313" key="8">
    <source>
        <dbReference type="Proteomes" id="UP000052943"/>
    </source>
</evidence>
<dbReference type="Proteomes" id="UP000052943">
    <property type="component" value="Unassembled WGS sequence"/>
</dbReference>
<evidence type="ECO:0000256" key="4">
    <source>
        <dbReference type="PROSITE-ProRule" id="PRU00091"/>
    </source>
</evidence>
<dbReference type="EMBL" id="LNFO01004263">
    <property type="protein sequence ID" value="KUF81238.1"/>
    <property type="molecule type" value="Genomic_DNA"/>
</dbReference>
<evidence type="ECO:0000256" key="5">
    <source>
        <dbReference type="SAM" id="MobiDB-lite"/>
    </source>
</evidence>
<evidence type="ECO:0000256" key="3">
    <source>
        <dbReference type="ARBA" id="ARBA00022833"/>
    </source>
</evidence>
<comment type="caution">
    <text evidence="7">The sequence shown here is derived from an EMBL/GenBank/DDBJ whole genome shotgun (WGS) entry which is preliminary data.</text>
</comment>
<dbReference type="InterPro" id="IPR003018">
    <property type="entry name" value="GAF"/>
</dbReference>
<dbReference type="CDD" id="cd00065">
    <property type="entry name" value="FYVE_like_SF"/>
    <property type="match status" value="1"/>
</dbReference>
<accession>A0A0W8CB26</accession>
<evidence type="ECO:0000256" key="2">
    <source>
        <dbReference type="ARBA" id="ARBA00022771"/>
    </source>
</evidence>
<evidence type="ECO:0000259" key="6">
    <source>
        <dbReference type="PROSITE" id="PS50178"/>
    </source>
</evidence>
<dbReference type="GO" id="GO:0008270">
    <property type="term" value="F:zinc ion binding"/>
    <property type="evidence" value="ECO:0007669"/>
    <property type="project" value="UniProtKB-KW"/>
</dbReference>
<dbReference type="AlphaFoldDB" id="A0A0W8CB26"/>
<evidence type="ECO:0000256" key="1">
    <source>
        <dbReference type="ARBA" id="ARBA00022723"/>
    </source>
</evidence>
<dbReference type="Gene3D" id="3.30.450.40">
    <property type="match status" value="1"/>
</dbReference>
<dbReference type="Gene3D" id="3.30.40.10">
    <property type="entry name" value="Zinc/RING finger domain, C3HC4 (zinc finger)"/>
    <property type="match status" value="1"/>
</dbReference>
<keyword evidence="1" id="KW-0479">Metal-binding</keyword>
<dbReference type="OrthoDB" id="21225at2759"/>
<dbReference type="STRING" id="4790.A0A0W8CB26"/>
<feature type="region of interest" description="Disordered" evidence="5">
    <location>
        <begin position="335"/>
        <end position="357"/>
    </location>
</feature>
<dbReference type="PANTHER" id="PTHR43102:SF2">
    <property type="entry name" value="GAF DOMAIN-CONTAINING PROTEIN"/>
    <property type="match status" value="1"/>
</dbReference>
<evidence type="ECO:0000313" key="7">
    <source>
        <dbReference type="EMBL" id="KUF81238.1"/>
    </source>
</evidence>
<sequence length="834" mass="92967">MATTHHAAGATPSKLDIPTRLSYVSGTSQTPKDLGDGYTGVKTPDPTDIEGDALREGGMPVLTSKENIGLLAQYAAVDDYVADWVYGRERLVFSRQQICDDLLNSLPKLHAALRSNPSRNEQLWRRTSSVKARISTFELVGMPPNDGGADGAEVHYAVAASTKLKCHMNEVLNVLVSQKTSDYEATMQAMSGKRFEGGEVLYRERCRLVPNGVKGPGTQALLGVQMAAFRPSWQLRLAPSHLCHPEHPSSQRLCFASLTHRYSESDRAVHVMKTLPKRVHDQVIPREYRSALRRDVDHLGIAYDIVSETIEGRQMTRVFVHAYVAASSLENSGYSPALDHRNGRPRSRTSPEPWEDRGPCIVNPESKHVLDLLTQQLNEFERVIRRRRLGFQSFIYFQPSVSLQSGESSYPLLSNICHICVKRFSLFRREFYCQICGHLACGECSQLYEVEARIGQVRMNRVCLNCVVHVDSCTFADEDIIAALGPTVVSLRNKTQWAEVFGSGDVDDDSDTVLKSSYAGSVDDVDCVSYSKDVGGRCGLVQLSHVLLGTKQSGRYQWKPGQSAARESVQTQLERYVNRTLRDSEHKYQSSSLKTADLVRDYRYTFDAIQTTLEGHPLPPTPSPAREARRLHHIQASGVLEPEYDHSALDLLAQVAAERLNCPVGFVSLVDETFFHSVGTYPPRTFGLQAPRTESMCAHTVYVDKPLVIKNAQCDLRFAQLPVVRDHGIRFYAGFPIRAPDGSIVASLCTSDRVPHNNISSADYAVMQTLARIASQLVAPRSRVVGVPYQPRVRSNSNCRMTHRTRSRSRSQSKREPAVTTMQLDTIHSGKYCV</sequence>
<reference evidence="7 8" key="1">
    <citation type="submission" date="2015-11" db="EMBL/GenBank/DDBJ databases">
        <title>Genomes and virulence difference between two physiological races of Phytophthora nicotianae.</title>
        <authorList>
            <person name="Liu H."/>
            <person name="Ma X."/>
            <person name="Yu H."/>
            <person name="Fang D."/>
            <person name="Li Y."/>
            <person name="Wang X."/>
            <person name="Wang W."/>
            <person name="Dong Y."/>
            <person name="Xiao B."/>
        </authorList>
    </citation>
    <scope>NUCLEOTIDE SEQUENCE [LARGE SCALE GENOMIC DNA]</scope>
    <source>
        <strain evidence="8">race 0</strain>
    </source>
</reference>
<protein>
    <recommendedName>
        <fullName evidence="6">FYVE-type domain-containing protein</fullName>
    </recommendedName>
</protein>
<dbReference type="Pfam" id="PF01590">
    <property type="entry name" value="GAF"/>
    <property type="match status" value="1"/>
</dbReference>
<feature type="domain" description="FYVE-type" evidence="6">
    <location>
        <begin position="417"/>
        <end position="471"/>
    </location>
</feature>
<feature type="compositionally biased region" description="Basic residues" evidence="5">
    <location>
        <begin position="801"/>
        <end position="812"/>
    </location>
</feature>
<dbReference type="SMART" id="SM00064">
    <property type="entry name" value="FYVE"/>
    <property type="match status" value="1"/>
</dbReference>
<dbReference type="PROSITE" id="PS50178">
    <property type="entry name" value="ZF_FYVE"/>
    <property type="match status" value="1"/>
</dbReference>
<name>A0A0W8CB26_PHYNI</name>
<keyword evidence="3" id="KW-0862">Zinc</keyword>
<dbReference type="InterPro" id="IPR017455">
    <property type="entry name" value="Znf_FYVE-rel"/>
</dbReference>
<dbReference type="InterPro" id="IPR013083">
    <property type="entry name" value="Znf_RING/FYVE/PHD"/>
</dbReference>
<dbReference type="SUPFAM" id="SSF57903">
    <property type="entry name" value="FYVE/PHD zinc finger"/>
    <property type="match status" value="1"/>
</dbReference>
<organism evidence="7 8">
    <name type="scientific">Phytophthora nicotianae</name>
    <name type="common">Potato buckeye rot agent</name>
    <name type="synonym">Phytophthora parasitica</name>
    <dbReference type="NCBI Taxonomy" id="4792"/>
    <lineage>
        <taxon>Eukaryota</taxon>
        <taxon>Sar</taxon>
        <taxon>Stramenopiles</taxon>
        <taxon>Oomycota</taxon>
        <taxon>Peronosporomycetes</taxon>
        <taxon>Peronosporales</taxon>
        <taxon>Peronosporaceae</taxon>
        <taxon>Phytophthora</taxon>
    </lineage>
</organism>
<keyword evidence="2 4" id="KW-0863">Zinc-finger</keyword>
<dbReference type="InterPro" id="IPR000306">
    <property type="entry name" value="Znf_FYVE"/>
</dbReference>